<dbReference type="SUPFAM" id="SSF53474">
    <property type="entry name" value="alpha/beta-Hydrolases"/>
    <property type="match status" value="1"/>
</dbReference>
<dbReference type="GO" id="GO:0003824">
    <property type="term" value="F:catalytic activity"/>
    <property type="evidence" value="ECO:0007669"/>
    <property type="project" value="UniProtKB-ARBA"/>
</dbReference>
<evidence type="ECO:0000259" key="1">
    <source>
        <dbReference type="Pfam" id="PF00561"/>
    </source>
</evidence>
<proteinExistence type="predicted"/>
<protein>
    <submittedName>
        <fullName evidence="2">Pimeloyl-ACP methyl ester carboxylesterase</fullName>
    </submittedName>
</protein>
<dbReference type="RefSeq" id="WP_091087951.1">
    <property type="nucleotide sequence ID" value="NZ_FMHT01000003.1"/>
</dbReference>
<dbReference type="PANTHER" id="PTHR43433:SF10">
    <property type="entry name" value="AB HYDROLASE-1 DOMAIN-CONTAINING PROTEIN"/>
    <property type="match status" value="1"/>
</dbReference>
<dbReference type="Proteomes" id="UP000199699">
    <property type="component" value="Unassembled WGS sequence"/>
</dbReference>
<keyword evidence="3" id="KW-1185">Reference proteome</keyword>
<dbReference type="InterPro" id="IPR050471">
    <property type="entry name" value="AB_hydrolase"/>
</dbReference>
<dbReference type="AlphaFoldDB" id="A0A1C6SYI7"/>
<dbReference type="STRING" id="145857.GA0070616_4999"/>
<reference evidence="2 3" key="1">
    <citation type="submission" date="2016-06" db="EMBL/GenBank/DDBJ databases">
        <authorList>
            <person name="Kjaerup R.B."/>
            <person name="Dalgaard T.S."/>
            <person name="Juul-Madsen H.R."/>
        </authorList>
    </citation>
    <scope>NUCLEOTIDE SEQUENCE [LARGE SCALE GENOMIC DNA]</scope>
    <source>
        <strain evidence="2 3">DSM 43818</strain>
    </source>
</reference>
<dbReference type="EMBL" id="FMHT01000003">
    <property type="protein sequence ID" value="SCL34558.1"/>
    <property type="molecule type" value="Genomic_DNA"/>
</dbReference>
<evidence type="ECO:0000313" key="3">
    <source>
        <dbReference type="Proteomes" id="UP000199699"/>
    </source>
</evidence>
<gene>
    <name evidence="2" type="ORF">GA0070616_4999</name>
</gene>
<evidence type="ECO:0000313" key="2">
    <source>
        <dbReference type="EMBL" id="SCL34558.1"/>
    </source>
</evidence>
<dbReference type="InterPro" id="IPR029058">
    <property type="entry name" value="AB_hydrolase_fold"/>
</dbReference>
<dbReference type="Gene3D" id="3.40.50.1820">
    <property type="entry name" value="alpha/beta hydrolase"/>
    <property type="match status" value="1"/>
</dbReference>
<dbReference type="Pfam" id="PF00561">
    <property type="entry name" value="Abhydrolase_1"/>
    <property type="match status" value="1"/>
</dbReference>
<organism evidence="2 3">
    <name type="scientific">Micromonospora nigra</name>
    <dbReference type="NCBI Taxonomy" id="145857"/>
    <lineage>
        <taxon>Bacteria</taxon>
        <taxon>Bacillati</taxon>
        <taxon>Actinomycetota</taxon>
        <taxon>Actinomycetes</taxon>
        <taxon>Micromonosporales</taxon>
        <taxon>Micromonosporaceae</taxon>
        <taxon>Micromonospora</taxon>
    </lineage>
</organism>
<dbReference type="InterPro" id="IPR000073">
    <property type="entry name" value="AB_hydrolase_1"/>
</dbReference>
<name>A0A1C6SYI7_9ACTN</name>
<dbReference type="PANTHER" id="PTHR43433">
    <property type="entry name" value="HYDROLASE, ALPHA/BETA FOLD FAMILY PROTEIN"/>
    <property type="match status" value="1"/>
</dbReference>
<feature type="domain" description="AB hydrolase-1" evidence="1">
    <location>
        <begin position="27"/>
        <end position="264"/>
    </location>
</feature>
<dbReference type="PRINTS" id="PR00111">
    <property type="entry name" value="ABHYDROLASE"/>
</dbReference>
<accession>A0A1C6SYI7</accession>
<sequence length="280" mass="29058">MLVELDLDLSDGRVLHAYDTGGDDRLPVFWHHGTPNVGAPPVPLFAAADRLGLRWISYDRPGYGGSTRSPGRDVASAARHTALVADALGLRRFAVLGHSGGGPHALACGALLPGRVTAVVSVAGLAPPDADGLDWFAGMTPSGVASLRAAERGRAAKERHEAEFGAAYDPEFTAADEAALAGPWVWLGSVVGPAVAGGPGGLVDDDIAYVSPWGFDPVSVTAPVLLLHGDRDRVVPAAHSRWLATRCPATTLRLTPDDGHISVLGGAQEALEWLRDRAGG</sequence>
<dbReference type="OrthoDB" id="9800988at2"/>